<feature type="compositionally biased region" description="Polar residues" evidence="6">
    <location>
        <begin position="1"/>
        <end position="14"/>
    </location>
</feature>
<evidence type="ECO:0000256" key="5">
    <source>
        <dbReference type="ARBA" id="ARBA00023242"/>
    </source>
</evidence>
<feature type="region of interest" description="Disordered" evidence="6">
    <location>
        <begin position="748"/>
        <end position="900"/>
    </location>
</feature>
<feature type="compositionally biased region" description="Basic and acidic residues" evidence="6">
    <location>
        <begin position="641"/>
        <end position="656"/>
    </location>
</feature>
<dbReference type="GO" id="GO:0005654">
    <property type="term" value="C:nucleoplasm"/>
    <property type="evidence" value="ECO:0007669"/>
    <property type="project" value="UniProtKB-ARBA"/>
</dbReference>
<dbReference type="InterPro" id="IPR013907">
    <property type="entry name" value="Sds3"/>
</dbReference>
<feature type="compositionally biased region" description="Polar residues" evidence="6">
    <location>
        <begin position="878"/>
        <end position="890"/>
    </location>
</feature>
<evidence type="ECO:0000256" key="6">
    <source>
        <dbReference type="SAM" id="MobiDB-lite"/>
    </source>
</evidence>
<feature type="compositionally biased region" description="Acidic residues" evidence="6">
    <location>
        <begin position="265"/>
        <end position="289"/>
    </location>
</feature>
<feature type="compositionally biased region" description="Low complexity" evidence="6">
    <location>
        <begin position="855"/>
        <end position="868"/>
    </location>
</feature>
<feature type="compositionally biased region" description="Polar residues" evidence="6">
    <location>
        <begin position="204"/>
        <end position="213"/>
    </location>
</feature>
<feature type="region of interest" description="Disordered" evidence="6">
    <location>
        <begin position="641"/>
        <end position="704"/>
    </location>
</feature>
<proteinExistence type="predicted"/>
<dbReference type="Pfam" id="PF08598">
    <property type="entry name" value="Sds3"/>
    <property type="match status" value="1"/>
</dbReference>
<reference evidence="7" key="1">
    <citation type="submission" date="2014-08" db="EMBL/GenBank/DDBJ databases">
        <authorList>
            <person name="Sharma Rahul"/>
            <person name="Thines Marco"/>
        </authorList>
    </citation>
    <scope>NUCLEOTIDE SEQUENCE</scope>
</reference>
<feature type="compositionally biased region" description="Basic and acidic residues" evidence="6">
    <location>
        <begin position="692"/>
        <end position="704"/>
    </location>
</feature>
<protein>
    <submittedName>
        <fullName evidence="7">Sds3-like</fullName>
    </submittedName>
</protein>
<feature type="compositionally biased region" description="Acidic residues" evidence="6">
    <location>
        <begin position="84"/>
        <end position="120"/>
    </location>
</feature>
<keyword evidence="5" id="KW-0539">Nucleus</keyword>
<organism evidence="7">
    <name type="scientific">Phaffia rhodozyma</name>
    <name type="common">Yeast</name>
    <name type="synonym">Xanthophyllomyces dendrorhous</name>
    <dbReference type="NCBI Taxonomy" id="264483"/>
    <lineage>
        <taxon>Eukaryota</taxon>
        <taxon>Fungi</taxon>
        <taxon>Dikarya</taxon>
        <taxon>Basidiomycota</taxon>
        <taxon>Agaricomycotina</taxon>
        <taxon>Tremellomycetes</taxon>
        <taxon>Cystofilobasidiales</taxon>
        <taxon>Mrakiaceae</taxon>
        <taxon>Phaffia</taxon>
    </lineage>
</organism>
<evidence type="ECO:0000313" key="7">
    <source>
        <dbReference type="EMBL" id="CDZ97108.1"/>
    </source>
</evidence>
<name>A0A0F7SH68_PHARH</name>
<comment type="subcellular location">
    <subcellularLocation>
        <location evidence="1">Nucleus</location>
    </subcellularLocation>
</comment>
<keyword evidence="3" id="KW-0805">Transcription regulation</keyword>
<sequence>MDLQLSPANSSPLSPFTEPIEPSNGVPSPSSLPSLQTLLHMQSNGKVQAEGSVGRPPSDSSDLSSFDGSDDEPVSQGTKGLVPNEDEDEEDDEEEDGEEDEEDEEDEAEEDEDEEEEPEADLPTPVRRPLHQQPYKQQQQSSPSTSRHRLSHSPIVNRTAVSNASIAPPGSSAYPSTRSPTLGSPPRRAGSRTPTSNRHLRQPVTPSNLISNTSPSLVSASASASVSKPAPPISLLASHVSATQQDQAARVFPPAPQSLSSTLSDSDEEPDEEDEDEDGEGQLDMDVTPEQEQRPRGAVDVDMDAEADAENEDEDEDEDEDGDSVLAERSIRSQSTTVPPKTSVPIGGLEVKTPQDPINLGLEDIQVEEGEFFENDALSETAGINHVKHDHLFVPSSTGIEPIITVEDGQVVSESNGNQTRVSDDIEDQDQLVQKSLLKDKQPSDFESVVINGQANGNSKEETQQQSPVEEKELLEKHVGGVKITEAVEAAEEQSKDEDHPKALKTSTKPDVIITTVDENPSGVLPSHSLLAQQRADALEALLKIEIAFARLRDKFHVERMEQCLKEEEQLLDESHPVLAHFQSRLSDLRARELVYMGKRSKTFEVSLEKVQQADIEAIWEWWRNGREELQRDMMADVMRKRRRVDREKRAVEGGRPKRPLPVPPQNASKRTRQDSQPPDLEDLLPGSFFHHRPEERRRIREEREAIGPRPGLLGLDERSRDVDLQLLGIGSSIRFRPFEQAQHPLMVPPNPMAHHHHHHHPLHPPPPPPPQSTAQLASQQYHNVHYPPGPSHHAMALSGGGSQGIPYPFRQGMPSYPAEQQQHQQQQPSSHQHSNLQSQHQNQHMLVHHQPTLSSSQQQQQASQQQQHNSHPYLFNGLSNGGSFSQPHLSSHPGASFET</sequence>
<feature type="region of interest" description="Disordered" evidence="6">
    <location>
        <begin position="1"/>
        <end position="357"/>
    </location>
</feature>
<feature type="compositionally biased region" description="Polar residues" evidence="6">
    <location>
        <begin position="173"/>
        <end position="182"/>
    </location>
</feature>
<evidence type="ECO:0000256" key="4">
    <source>
        <dbReference type="ARBA" id="ARBA00023163"/>
    </source>
</evidence>
<dbReference type="GO" id="GO:0010468">
    <property type="term" value="P:regulation of gene expression"/>
    <property type="evidence" value="ECO:0007669"/>
    <property type="project" value="UniProtKB-ARBA"/>
</dbReference>
<feature type="compositionally biased region" description="Low complexity" evidence="6">
    <location>
        <begin position="58"/>
        <end position="67"/>
    </location>
</feature>
<feature type="compositionally biased region" description="Polar residues" evidence="6">
    <location>
        <begin position="773"/>
        <end position="783"/>
    </location>
</feature>
<accession>A0A0F7SH68</accession>
<feature type="compositionally biased region" description="Low complexity" evidence="6">
    <location>
        <begin position="22"/>
        <end position="39"/>
    </location>
</feature>
<dbReference type="SMART" id="SM01401">
    <property type="entry name" value="Sds3"/>
    <property type="match status" value="1"/>
</dbReference>
<evidence type="ECO:0000256" key="2">
    <source>
        <dbReference type="ARBA" id="ARBA00022491"/>
    </source>
</evidence>
<feature type="compositionally biased region" description="Polar residues" evidence="6">
    <location>
        <begin position="154"/>
        <end position="165"/>
    </location>
</feature>
<feature type="compositionally biased region" description="Low complexity" evidence="6">
    <location>
        <begin position="821"/>
        <end position="845"/>
    </location>
</feature>
<feature type="compositionally biased region" description="Acidic residues" evidence="6">
    <location>
        <begin position="301"/>
        <end position="323"/>
    </location>
</feature>
<feature type="compositionally biased region" description="Basic residues" evidence="6">
    <location>
        <begin position="754"/>
        <end position="763"/>
    </location>
</feature>
<dbReference type="AlphaFoldDB" id="A0A0F7SH68"/>
<keyword evidence="4" id="KW-0804">Transcription</keyword>
<feature type="compositionally biased region" description="Low complexity" evidence="6">
    <location>
        <begin position="214"/>
        <end position="228"/>
    </location>
</feature>
<keyword evidence="2" id="KW-0678">Repressor</keyword>
<evidence type="ECO:0000256" key="3">
    <source>
        <dbReference type="ARBA" id="ARBA00023015"/>
    </source>
</evidence>
<dbReference type="EMBL" id="LN483167">
    <property type="protein sequence ID" value="CDZ97108.1"/>
    <property type="molecule type" value="Genomic_DNA"/>
</dbReference>
<evidence type="ECO:0000256" key="1">
    <source>
        <dbReference type="ARBA" id="ARBA00004123"/>
    </source>
</evidence>
<feature type="compositionally biased region" description="Low complexity" evidence="6">
    <location>
        <begin position="132"/>
        <end position="145"/>
    </location>
</feature>